<dbReference type="InterPro" id="IPR000086">
    <property type="entry name" value="NUDIX_hydrolase_dom"/>
</dbReference>
<protein>
    <submittedName>
        <fullName evidence="2">NUDIX hydrolase YfcD</fullName>
    </submittedName>
</protein>
<dbReference type="EMBL" id="QGQD01000083">
    <property type="protein sequence ID" value="TLC98797.1"/>
    <property type="molecule type" value="Genomic_DNA"/>
</dbReference>
<evidence type="ECO:0000259" key="1">
    <source>
        <dbReference type="PROSITE" id="PS51462"/>
    </source>
</evidence>
<reference evidence="2 3" key="1">
    <citation type="journal article" date="2019" name="Anaerobe">
        <title>Detection of Robinsoniella peoriensis in multiple bone samples of a trauma patient.</title>
        <authorList>
            <person name="Schrottner P."/>
            <person name="Hartwich K."/>
            <person name="Bunk B."/>
            <person name="Schober I."/>
            <person name="Helbig S."/>
            <person name="Rudolph W.W."/>
            <person name="Gunzer F."/>
        </authorList>
    </citation>
    <scope>NUCLEOTIDE SEQUENCE [LARGE SCALE GENOMIC DNA]</scope>
    <source>
        <strain evidence="2 3">DSM 106044</strain>
    </source>
</reference>
<dbReference type="RefSeq" id="WP_138003643.1">
    <property type="nucleotide sequence ID" value="NZ_QGQD01000083.1"/>
</dbReference>
<dbReference type="AlphaFoldDB" id="A0A4V6HRE8"/>
<dbReference type="STRING" id="180332.GCA_000797495_02108"/>
<accession>A0A4V6HRE8</accession>
<keyword evidence="2" id="KW-0378">Hydrolase</keyword>
<proteinExistence type="predicted"/>
<dbReference type="CDD" id="cd04692">
    <property type="entry name" value="NUDIX_Hydrolase"/>
    <property type="match status" value="1"/>
</dbReference>
<dbReference type="PANTHER" id="PTHR10885">
    <property type="entry name" value="ISOPENTENYL-DIPHOSPHATE DELTA-ISOMERASE"/>
    <property type="match status" value="1"/>
</dbReference>
<dbReference type="GO" id="GO:0009240">
    <property type="term" value="P:isopentenyl diphosphate biosynthetic process"/>
    <property type="evidence" value="ECO:0007669"/>
    <property type="project" value="TreeGrafter"/>
</dbReference>
<dbReference type="PANTHER" id="PTHR10885:SF20">
    <property type="entry name" value="NUDIX HYDROLASE DOMAIN-CONTAINING PROTEIN"/>
    <property type="match status" value="1"/>
</dbReference>
<dbReference type="InterPro" id="IPR015797">
    <property type="entry name" value="NUDIX_hydrolase-like_dom_sf"/>
</dbReference>
<dbReference type="GO" id="GO:0005737">
    <property type="term" value="C:cytoplasm"/>
    <property type="evidence" value="ECO:0007669"/>
    <property type="project" value="TreeGrafter"/>
</dbReference>
<dbReference type="Proteomes" id="UP000306509">
    <property type="component" value="Unassembled WGS sequence"/>
</dbReference>
<name>A0A4V6HRE8_9FIRM</name>
<organism evidence="2 3">
    <name type="scientific">Robinsoniella peoriensis</name>
    <dbReference type="NCBI Taxonomy" id="180332"/>
    <lineage>
        <taxon>Bacteria</taxon>
        <taxon>Bacillati</taxon>
        <taxon>Bacillota</taxon>
        <taxon>Clostridia</taxon>
        <taxon>Lachnospirales</taxon>
        <taxon>Lachnospiraceae</taxon>
        <taxon>Robinsoniella</taxon>
    </lineage>
</organism>
<comment type="caution">
    <text evidence="2">The sequence shown here is derived from an EMBL/GenBank/DDBJ whole genome shotgun (WGS) entry which is preliminary data.</text>
</comment>
<gene>
    <name evidence="2" type="ORF">DSM106044_04330</name>
</gene>
<evidence type="ECO:0000313" key="3">
    <source>
        <dbReference type="Proteomes" id="UP000306509"/>
    </source>
</evidence>
<dbReference type="GO" id="GO:0016787">
    <property type="term" value="F:hydrolase activity"/>
    <property type="evidence" value="ECO:0007669"/>
    <property type="project" value="UniProtKB-KW"/>
</dbReference>
<keyword evidence="3" id="KW-1185">Reference proteome</keyword>
<sequence length="188" mass="21805">MEYFDIRDLDGNITGETKERSLVHRDGDIHGTSHVWIIRKNTAEDFDILLQKRSSDKDSFPGCYDISSAGHIPAGQDYLESAIRELKEELGVVAAADELHYIGRHDALLETEFYGKPWRNYELSAVYVLYRDMNPEEFILQTSEVESVIWLSFRECMNQMENGELKHCIYQDEMELLGTYLYGHNQEA</sequence>
<evidence type="ECO:0000313" key="2">
    <source>
        <dbReference type="EMBL" id="TLC98797.1"/>
    </source>
</evidence>
<feature type="domain" description="Nudix hydrolase" evidence="1">
    <location>
        <begin position="28"/>
        <end position="173"/>
    </location>
</feature>
<dbReference type="SUPFAM" id="SSF55811">
    <property type="entry name" value="Nudix"/>
    <property type="match status" value="1"/>
</dbReference>
<dbReference type="Gene3D" id="3.90.79.10">
    <property type="entry name" value="Nucleoside Triphosphate Pyrophosphohydrolase"/>
    <property type="match status" value="1"/>
</dbReference>
<dbReference type="Pfam" id="PF00293">
    <property type="entry name" value="NUDIX"/>
    <property type="match status" value="1"/>
</dbReference>
<dbReference type="PROSITE" id="PS51462">
    <property type="entry name" value="NUDIX"/>
    <property type="match status" value="1"/>
</dbReference>
<dbReference type="GO" id="GO:0004452">
    <property type="term" value="F:isopentenyl-diphosphate delta-isomerase activity"/>
    <property type="evidence" value="ECO:0007669"/>
    <property type="project" value="TreeGrafter"/>
</dbReference>